<sequence length="364" mass="39137">MSDQASSKHANFIIRSQEPLNGGPPLPALAATAMTPNDLFFVRNHGSIPQIDPAVFRLEIGGMVQRPLTLALADLRGLPRASVAATLQCAGNRRDELSAVAPTPGELPWGAEAISSAVWEGVPLREILRAAGIDTGATHVAFTSSDDVERSGRHFGFGGSLPLAKALAPEVLLADTMNGAPLPAEHGFPLRVVAPGYIGARSVKWLQTITLQAEPSDNYFQAHAYKLFPTDITAQNVDWQGGMMLGEQSLTSVICDPATGAKLAAGPVLLRGYAYAGGERLVERVEVSADGGACWQQAELLGQPERWAWRLWQARIDVPPGRHTLAVRAWDSAAQTQPSEICQVWNFKGYMNNAWHRIAVEAVE</sequence>
<feature type="domain" description="Moybdenum cofactor oxidoreductase dimerisation" evidence="8">
    <location>
        <begin position="249"/>
        <end position="361"/>
    </location>
</feature>
<dbReference type="InterPro" id="IPR008335">
    <property type="entry name" value="Mopterin_OxRdtase_euk"/>
</dbReference>
<dbReference type="SUPFAM" id="SSF81296">
    <property type="entry name" value="E set domains"/>
    <property type="match status" value="1"/>
</dbReference>
<comment type="cofactor">
    <cofactor evidence="1">
        <name>Mo-molybdopterin</name>
        <dbReference type="ChEBI" id="CHEBI:71302"/>
    </cofactor>
</comment>
<dbReference type="PRINTS" id="PR00407">
    <property type="entry name" value="EUMOPTERIN"/>
</dbReference>
<evidence type="ECO:0000256" key="6">
    <source>
        <dbReference type="ARBA" id="ARBA00023004"/>
    </source>
</evidence>
<evidence type="ECO:0000256" key="4">
    <source>
        <dbReference type="ARBA" id="ARBA00022723"/>
    </source>
</evidence>
<keyword evidence="10" id="KW-1185">Reference proteome</keyword>
<proteinExistence type="predicted"/>
<dbReference type="AlphaFoldDB" id="A0A0N8PSS4"/>
<dbReference type="Pfam" id="PF03404">
    <property type="entry name" value="Mo-co_dimer"/>
    <property type="match status" value="1"/>
</dbReference>
<evidence type="ECO:0000259" key="7">
    <source>
        <dbReference type="Pfam" id="PF00174"/>
    </source>
</evidence>
<dbReference type="InterPro" id="IPR000572">
    <property type="entry name" value="OxRdtase_Mopterin-bd_dom"/>
</dbReference>
<keyword evidence="2" id="KW-0500">Molybdenum</keyword>
<dbReference type="Gene3D" id="2.60.40.650">
    <property type="match status" value="1"/>
</dbReference>
<evidence type="ECO:0000259" key="8">
    <source>
        <dbReference type="Pfam" id="PF03404"/>
    </source>
</evidence>
<dbReference type="EMBL" id="LJCR01000237">
    <property type="protein sequence ID" value="KPV53533.1"/>
    <property type="molecule type" value="Genomic_DNA"/>
</dbReference>
<evidence type="ECO:0000256" key="2">
    <source>
        <dbReference type="ARBA" id="ARBA00022505"/>
    </source>
</evidence>
<dbReference type="Pfam" id="PF00174">
    <property type="entry name" value="Oxidored_molyb"/>
    <property type="match status" value="1"/>
</dbReference>
<dbReference type="InterPro" id="IPR036374">
    <property type="entry name" value="OxRdtase_Mopterin-bd_sf"/>
</dbReference>
<evidence type="ECO:0000313" key="9">
    <source>
        <dbReference type="EMBL" id="KPV53533.1"/>
    </source>
</evidence>
<dbReference type="PATRIC" id="fig|186479.3.peg.4676"/>
<gene>
    <name evidence="9" type="ORF">SE17_09135</name>
</gene>
<dbReference type="GO" id="GO:0043546">
    <property type="term" value="F:molybdopterin cofactor binding"/>
    <property type="evidence" value="ECO:0007669"/>
    <property type="project" value="InterPro"/>
</dbReference>
<dbReference type="SUPFAM" id="SSF56524">
    <property type="entry name" value="Oxidoreductase molybdopterin-binding domain"/>
    <property type="match status" value="1"/>
</dbReference>
<accession>A0A0N8PSS4</accession>
<dbReference type="InterPro" id="IPR005066">
    <property type="entry name" value="MoCF_OxRdtse_dimer"/>
</dbReference>
<dbReference type="CDD" id="cd02110">
    <property type="entry name" value="SO_family_Moco_dimer"/>
    <property type="match status" value="1"/>
</dbReference>
<dbReference type="GO" id="GO:0020037">
    <property type="term" value="F:heme binding"/>
    <property type="evidence" value="ECO:0007669"/>
    <property type="project" value="TreeGrafter"/>
</dbReference>
<keyword evidence="4" id="KW-0479">Metal-binding</keyword>
<name>A0A0N8PSS4_9CHLR</name>
<evidence type="ECO:0008006" key="11">
    <source>
        <dbReference type="Google" id="ProtNLM"/>
    </source>
</evidence>
<dbReference type="PANTHER" id="PTHR19372:SF7">
    <property type="entry name" value="SULFITE OXIDASE, MITOCHONDRIAL"/>
    <property type="match status" value="1"/>
</dbReference>
<dbReference type="InterPro" id="IPR014756">
    <property type="entry name" value="Ig_E-set"/>
</dbReference>
<dbReference type="FunFam" id="3.90.420.10:FF:000002">
    <property type="entry name" value="sulfite oxidase, mitochondrial"/>
    <property type="match status" value="1"/>
</dbReference>
<evidence type="ECO:0000256" key="1">
    <source>
        <dbReference type="ARBA" id="ARBA00001924"/>
    </source>
</evidence>
<comment type="caution">
    <text evidence="9">The sequence shown here is derived from an EMBL/GenBank/DDBJ whole genome shotgun (WGS) entry which is preliminary data.</text>
</comment>
<keyword evidence="6" id="KW-0408">Iron</keyword>
<reference evidence="9 10" key="1">
    <citation type="submission" date="2015-09" db="EMBL/GenBank/DDBJ databases">
        <title>Draft genome sequence of Kouleothrix aurantiaca JCM 19913.</title>
        <authorList>
            <person name="Hemp J."/>
        </authorList>
    </citation>
    <scope>NUCLEOTIDE SEQUENCE [LARGE SCALE GENOMIC DNA]</scope>
    <source>
        <strain evidence="9 10">COM-B</strain>
    </source>
</reference>
<dbReference type="InterPro" id="IPR022407">
    <property type="entry name" value="OxRdtase_Mopterin_BS"/>
</dbReference>
<evidence type="ECO:0000256" key="5">
    <source>
        <dbReference type="ARBA" id="ARBA00023002"/>
    </source>
</evidence>
<protein>
    <recommendedName>
        <fullName evidence="11">Sulfite oxidase</fullName>
    </recommendedName>
</protein>
<keyword evidence="5" id="KW-0560">Oxidoreductase</keyword>
<dbReference type="GO" id="GO:0008482">
    <property type="term" value="F:sulfite oxidase activity"/>
    <property type="evidence" value="ECO:0007669"/>
    <property type="project" value="TreeGrafter"/>
</dbReference>
<feature type="domain" description="Oxidoreductase molybdopterin-binding" evidence="7">
    <location>
        <begin position="45"/>
        <end position="220"/>
    </location>
</feature>
<dbReference type="Proteomes" id="UP000050509">
    <property type="component" value="Unassembled WGS sequence"/>
</dbReference>
<evidence type="ECO:0000313" key="10">
    <source>
        <dbReference type="Proteomes" id="UP000050509"/>
    </source>
</evidence>
<organism evidence="9 10">
    <name type="scientific">Kouleothrix aurantiaca</name>
    <dbReference type="NCBI Taxonomy" id="186479"/>
    <lineage>
        <taxon>Bacteria</taxon>
        <taxon>Bacillati</taxon>
        <taxon>Chloroflexota</taxon>
        <taxon>Chloroflexia</taxon>
        <taxon>Chloroflexales</taxon>
        <taxon>Roseiflexineae</taxon>
        <taxon>Roseiflexaceae</taxon>
        <taxon>Kouleothrix</taxon>
    </lineage>
</organism>
<dbReference type="Gene3D" id="3.90.420.10">
    <property type="entry name" value="Oxidoreductase, molybdopterin-binding domain"/>
    <property type="match status" value="1"/>
</dbReference>
<dbReference type="PANTHER" id="PTHR19372">
    <property type="entry name" value="SULFITE REDUCTASE"/>
    <property type="match status" value="1"/>
</dbReference>
<keyword evidence="3" id="KW-0349">Heme</keyword>
<dbReference type="PROSITE" id="PS00559">
    <property type="entry name" value="MOLYBDOPTERIN_EUK"/>
    <property type="match status" value="1"/>
</dbReference>
<dbReference type="GO" id="GO:0006790">
    <property type="term" value="P:sulfur compound metabolic process"/>
    <property type="evidence" value="ECO:0007669"/>
    <property type="project" value="TreeGrafter"/>
</dbReference>
<evidence type="ECO:0000256" key="3">
    <source>
        <dbReference type="ARBA" id="ARBA00022617"/>
    </source>
</evidence>
<dbReference type="GO" id="GO:0030151">
    <property type="term" value="F:molybdenum ion binding"/>
    <property type="evidence" value="ECO:0007669"/>
    <property type="project" value="InterPro"/>
</dbReference>